<organism evidence="2">
    <name type="scientific">Heliothis virescens</name>
    <name type="common">Tobacco budworm moth</name>
    <dbReference type="NCBI Taxonomy" id="7102"/>
    <lineage>
        <taxon>Eukaryota</taxon>
        <taxon>Metazoa</taxon>
        <taxon>Ecdysozoa</taxon>
        <taxon>Arthropoda</taxon>
        <taxon>Hexapoda</taxon>
        <taxon>Insecta</taxon>
        <taxon>Pterygota</taxon>
        <taxon>Neoptera</taxon>
        <taxon>Endopterygota</taxon>
        <taxon>Lepidoptera</taxon>
        <taxon>Glossata</taxon>
        <taxon>Ditrysia</taxon>
        <taxon>Noctuoidea</taxon>
        <taxon>Noctuidae</taxon>
        <taxon>Heliothinae</taxon>
        <taxon>Heliothis</taxon>
    </lineage>
</organism>
<feature type="region of interest" description="Disordered" evidence="1">
    <location>
        <begin position="257"/>
        <end position="297"/>
    </location>
</feature>
<evidence type="ECO:0000256" key="1">
    <source>
        <dbReference type="SAM" id="MobiDB-lite"/>
    </source>
</evidence>
<feature type="region of interest" description="Disordered" evidence="1">
    <location>
        <begin position="201"/>
        <end position="222"/>
    </location>
</feature>
<accession>A0A2A4JNL6</accession>
<comment type="caution">
    <text evidence="2">The sequence shown here is derived from an EMBL/GenBank/DDBJ whole genome shotgun (WGS) entry which is preliminary data.</text>
</comment>
<reference evidence="2" key="1">
    <citation type="submission" date="2017-09" db="EMBL/GenBank/DDBJ databases">
        <title>Contemporary evolution of a Lepidopteran species, Heliothis virescens, in response to modern agricultural practices.</title>
        <authorList>
            <person name="Fritz M.L."/>
            <person name="Deyonke A.M."/>
            <person name="Papanicolaou A."/>
            <person name="Micinski S."/>
            <person name="Westbrook J."/>
            <person name="Gould F."/>
        </authorList>
    </citation>
    <scope>NUCLEOTIDE SEQUENCE [LARGE SCALE GENOMIC DNA]</scope>
    <source>
        <strain evidence="2">HvINT-</strain>
        <tissue evidence="2">Whole body</tissue>
    </source>
</reference>
<feature type="compositionally biased region" description="Low complexity" evidence="1">
    <location>
        <begin position="266"/>
        <end position="281"/>
    </location>
</feature>
<gene>
    <name evidence="2" type="ORF">B5V51_15067</name>
</gene>
<dbReference type="AlphaFoldDB" id="A0A2A4JNL6"/>
<proteinExistence type="predicted"/>
<name>A0A2A4JNL6_HELVI</name>
<sequence>MVAELVQQFLLPHSTKTATRHRITMMQNARLDTARNICNTCGEALDQNCRCRYCPIKLVPKETEYRHDPRWKRARKRPEPPVKSLAERYPIDHEMRCTLTDLLDDVVKKSRRDRAQAQETARDVQELMADHVELTLDVKHILDVAVDIATTSRVKPVKEAKYYHTMRRIFPDALERPDLPPEPTCECPKELPSAIRLRTEVKPTPTPEPECRCDEEDETTKPTKLQFASMSAEEKKLLLPSELRELEQVKKCKCDSEVTTGPVNVDDTTTEYTDGTEFTSTYEEEEPFNEPFDETEY</sequence>
<protein>
    <submittedName>
        <fullName evidence="2">Uncharacterized protein</fullName>
    </submittedName>
</protein>
<dbReference type="EMBL" id="NWSH01000994">
    <property type="protein sequence ID" value="PCG73184.1"/>
    <property type="molecule type" value="Genomic_DNA"/>
</dbReference>
<evidence type="ECO:0000313" key="2">
    <source>
        <dbReference type="EMBL" id="PCG73184.1"/>
    </source>
</evidence>
<feature type="compositionally biased region" description="Acidic residues" evidence="1">
    <location>
        <begin position="282"/>
        <end position="297"/>
    </location>
</feature>